<evidence type="ECO:0000313" key="1">
    <source>
        <dbReference type="EMBL" id="MBB4861490.1"/>
    </source>
</evidence>
<dbReference type="RefSeq" id="WP_184585751.1">
    <property type="nucleotide sequence ID" value="NZ_JACHLI010000001.1"/>
</dbReference>
<comment type="caution">
    <text evidence="1">The sequence shown here is derived from an EMBL/GenBank/DDBJ whole genome shotgun (WGS) entry which is preliminary data.</text>
</comment>
<dbReference type="AlphaFoldDB" id="A0A7W7KEP8"/>
<protein>
    <recommendedName>
        <fullName evidence="3">Transcriptional regulator</fullName>
    </recommendedName>
</protein>
<gene>
    <name evidence="1" type="ORF">HNP46_000301</name>
</gene>
<name>A0A7W7KEP8_PSENT</name>
<dbReference type="Proteomes" id="UP000566995">
    <property type="component" value="Unassembled WGS sequence"/>
</dbReference>
<reference evidence="1 2" key="1">
    <citation type="submission" date="2020-08" db="EMBL/GenBank/DDBJ databases">
        <title>Functional genomics of gut bacteria from endangered species of beetles.</title>
        <authorList>
            <person name="Carlos-Shanley C."/>
        </authorList>
    </citation>
    <scope>NUCLEOTIDE SEQUENCE [LARGE SCALE GENOMIC DNA]</scope>
    <source>
        <strain evidence="1 2">S00179</strain>
    </source>
</reference>
<evidence type="ECO:0000313" key="2">
    <source>
        <dbReference type="Proteomes" id="UP000566995"/>
    </source>
</evidence>
<dbReference type="EMBL" id="JACHLI010000001">
    <property type="protein sequence ID" value="MBB4861490.1"/>
    <property type="molecule type" value="Genomic_DNA"/>
</dbReference>
<organism evidence="1 2">
    <name type="scientific">Pseudomonas nitroreducens</name>
    <dbReference type="NCBI Taxonomy" id="46680"/>
    <lineage>
        <taxon>Bacteria</taxon>
        <taxon>Pseudomonadati</taxon>
        <taxon>Pseudomonadota</taxon>
        <taxon>Gammaproteobacteria</taxon>
        <taxon>Pseudomonadales</taxon>
        <taxon>Pseudomonadaceae</taxon>
        <taxon>Pseudomonas</taxon>
    </lineage>
</organism>
<sequence length="87" mass="9706">MDNAKPTAAMLEWLKWISAGGEISHSIGSKPEAKKTRKRYGYDMDSKLVNAGLITYERIKASEKYDIYKRVARLTPAGMEAIGVKAE</sequence>
<proteinExistence type="predicted"/>
<evidence type="ECO:0008006" key="3">
    <source>
        <dbReference type="Google" id="ProtNLM"/>
    </source>
</evidence>
<accession>A0A7W7KEP8</accession>